<dbReference type="PANTHER" id="PTHR30629:SF2">
    <property type="entry name" value="PROPHAGE INTEGRASE INTS-RELATED"/>
    <property type="match status" value="1"/>
</dbReference>
<keyword evidence="2" id="KW-0229">DNA integration</keyword>
<dbReference type="Gene3D" id="1.10.443.10">
    <property type="entry name" value="Intergrase catalytic core"/>
    <property type="match status" value="1"/>
</dbReference>
<keyword evidence="4" id="KW-0233">DNA recombination</keyword>
<dbReference type="InterPro" id="IPR025166">
    <property type="entry name" value="Integrase_DNA_bind_dom"/>
</dbReference>
<accession>A0ABT5WM05</accession>
<dbReference type="InterPro" id="IPR053876">
    <property type="entry name" value="Phage_int_M"/>
</dbReference>
<dbReference type="InterPro" id="IPR038488">
    <property type="entry name" value="Integrase_DNA-bd_sf"/>
</dbReference>
<dbReference type="InterPro" id="IPR044068">
    <property type="entry name" value="CB"/>
</dbReference>
<dbReference type="SUPFAM" id="SSF56349">
    <property type="entry name" value="DNA breaking-rejoining enzymes"/>
    <property type="match status" value="1"/>
</dbReference>
<dbReference type="InterPro" id="IPR013762">
    <property type="entry name" value="Integrase-like_cat_sf"/>
</dbReference>
<dbReference type="InterPro" id="IPR010998">
    <property type="entry name" value="Integrase_recombinase_N"/>
</dbReference>
<dbReference type="Pfam" id="PF22022">
    <property type="entry name" value="Phage_int_M"/>
    <property type="match status" value="1"/>
</dbReference>
<evidence type="ECO:0000256" key="1">
    <source>
        <dbReference type="ARBA" id="ARBA00008857"/>
    </source>
</evidence>
<dbReference type="Gene3D" id="3.30.160.390">
    <property type="entry name" value="Integrase, DNA-binding domain"/>
    <property type="match status" value="1"/>
</dbReference>
<dbReference type="InterPro" id="IPR050808">
    <property type="entry name" value="Phage_Integrase"/>
</dbReference>
<reference evidence="8 9" key="1">
    <citation type="submission" date="2023-03" db="EMBL/GenBank/DDBJ databases">
        <title>NovoSphingobium album sp. nov. isolated from polycyclic aromatic hydrocarbons- and heavy-metal polluted soil.</title>
        <authorList>
            <person name="Liu Z."/>
            <person name="Wang K."/>
        </authorList>
    </citation>
    <scope>NUCLEOTIDE SEQUENCE [LARGE SCALE GENOMIC DNA]</scope>
    <source>
        <strain evidence="8 9">H3SJ31-1</strain>
    </source>
</reference>
<dbReference type="InterPro" id="IPR011010">
    <property type="entry name" value="DNA_brk_join_enz"/>
</dbReference>
<dbReference type="Proteomes" id="UP001216253">
    <property type="component" value="Unassembled WGS sequence"/>
</dbReference>
<dbReference type="PROSITE" id="PS51898">
    <property type="entry name" value="TYR_RECOMBINASE"/>
    <property type="match status" value="1"/>
</dbReference>
<keyword evidence="3 5" id="KW-0238">DNA-binding</keyword>
<evidence type="ECO:0000259" key="7">
    <source>
        <dbReference type="PROSITE" id="PS51900"/>
    </source>
</evidence>
<comment type="similarity">
    <text evidence="1">Belongs to the 'phage' integrase family.</text>
</comment>
<dbReference type="PROSITE" id="PS51900">
    <property type="entry name" value="CB"/>
    <property type="match status" value="1"/>
</dbReference>
<dbReference type="RefSeq" id="WP_275227158.1">
    <property type="nucleotide sequence ID" value="NZ_JARESE010000012.1"/>
</dbReference>
<gene>
    <name evidence="8" type="ORF">PYV00_04925</name>
</gene>
<organism evidence="8 9">
    <name type="scientific">Novosphingobium album</name>
    <name type="common">ex Liu et al. 2023</name>
    <dbReference type="NCBI Taxonomy" id="3031130"/>
    <lineage>
        <taxon>Bacteria</taxon>
        <taxon>Pseudomonadati</taxon>
        <taxon>Pseudomonadota</taxon>
        <taxon>Alphaproteobacteria</taxon>
        <taxon>Sphingomonadales</taxon>
        <taxon>Sphingomonadaceae</taxon>
        <taxon>Novosphingobium</taxon>
    </lineage>
</organism>
<evidence type="ECO:0000313" key="8">
    <source>
        <dbReference type="EMBL" id="MDE8651062.1"/>
    </source>
</evidence>
<feature type="domain" description="Core-binding (CB)" evidence="7">
    <location>
        <begin position="90"/>
        <end position="171"/>
    </location>
</feature>
<dbReference type="EMBL" id="JARESE010000012">
    <property type="protein sequence ID" value="MDE8651062.1"/>
    <property type="molecule type" value="Genomic_DNA"/>
</dbReference>
<evidence type="ECO:0000256" key="2">
    <source>
        <dbReference type="ARBA" id="ARBA00022908"/>
    </source>
</evidence>
<feature type="domain" description="Tyr recombinase" evidence="6">
    <location>
        <begin position="195"/>
        <end position="389"/>
    </location>
</feature>
<keyword evidence="9" id="KW-1185">Reference proteome</keyword>
<dbReference type="GO" id="GO:0003677">
    <property type="term" value="F:DNA binding"/>
    <property type="evidence" value="ECO:0007669"/>
    <property type="project" value="UniProtKB-KW"/>
</dbReference>
<comment type="caution">
    <text evidence="8">The sequence shown here is derived from an EMBL/GenBank/DDBJ whole genome shotgun (WGS) entry which is preliminary data.</text>
</comment>
<proteinExistence type="inferred from homology"/>
<evidence type="ECO:0000259" key="6">
    <source>
        <dbReference type="PROSITE" id="PS51898"/>
    </source>
</evidence>
<sequence>MLTELQCRKALPAEKPYKLSDEKGLHLYVTPSGFKSWRYKYRFDRKEKRLTFGPWPEVTLREARARRDDARRLLRDGIDPGAKAAKREVPTLRAVTARWLELQADLWKPKHADYVRKGLEAEILPALGARPIDAITPSDVLELLTAIQTRGATEAAHRLRSQLSHVFQHAIASADATFDPAAALAAALRPIVKRKHPALLDLKKARACLLKVESEPGFPVVKLASRLLALTAARPGMIRYAEPADFEDLDGDNPIWRVPAAKMKLERASSEQAAYDFILPLSRQAVETVRVTAELNKGRKYLFASISKSHLPISENALNVAYRRAGYERLHVPHGWRSTFSTLMNERAMDLDRPGDRAVIDLMLAHQPSGVEAHYNRAGYMPRRRLIAQEWADLLLQGLPCPKSLLIGRRR</sequence>
<evidence type="ECO:0000256" key="3">
    <source>
        <dbReference type="ARBA" id="ARBA00023125"/>
    </source>
</evidence>
<evidence type="ECO:0000313" key="9">
    <source>
        <dbReference type="Proteomes" id="UP001216253"/>
    </source>
</evidence>
<dbReference type="InterPro" id="IPR002104">
    <property type="entry name" value="Integrase_catalytic"/>
</dbReference>
<dbReference type="Pfam" id="PF00589">
    <property type="entry name" value="Phage_integrase"/>
    <property type="match status" value="1"/>
</dbReference>
<dbReference type="CDD" id="cd00801">
    <property type="entry name" value="INT_P4_C"/>
    <property type="match status" value="1"/>
</dbReference>
<dbReference type="PANTHER" id="PTHR30629">
    <property type="entry name" value="PROPHAGE INTEGRASE"/>
    <property type="match status" value="1"/>
</dbReference>
<dbReference type="Gene3D" id="1.10.150.130">
    <property type="match status" value="1"/>
</dbReference>
<protein>
    <submittedName>
        <fullName evidence="8">Integrase arm-type DNA-binding domain-containing protein</fullName>
    </submittedName>
</protein>
<evidence type="ECO:0000256" key="4">
    <source>
        <dbReference type="ARBA" id="ARBA00023172"/>
    </source>
</evidence>
<dbReference type="Pfam" id="PF13356">
    <property type="entry name" value="Arm-DNA-bind_3"/>
    <property type="match status" value="1"/>
</dbReference>
<name>A0ABT5WM05_9SPHN</name>
<evidence type="ECO:0000256" key="5">
    <source>
        <dbReference type="PROSITE-ProRule" id="PRU01248"/>
    </source>
</evidence>